<dbReference type="PRINTS" id="PR00421">
    <property type="entry name" value="THIOREDOXIN"/>
</dbReference>
<dbReference type="InterPro" id="IPR050620">
    <property type="entry name" value="Thioredoxin_H-type-like"/>
</dbReference>
<evidence type="ECO:0000259" key="1">
    <source>
        <dbReference type="PROSITE" id="PS51352"/>
    </source>
</evidence>
<dbReference type="InterPro" id="IPR013766">
    <property type="entry name" value="Thioredoxin_domain"/>
</dbReference>
<proteinExistence type="predicted"/>
<dbReference type="PANTHER" id="PTHR10438:SF468">
    <property type="entry name" value="THIOREDOXIN-1-RELATED"/>
    <property type="match status" value="1"/>
</dbReference>
<dbReference type="SUPFAM" id="SSF52833">
    <property type="entry name" value="Thioredoxin-like"/>
    <property type="match status" value="1"/>
</dbReference>
<evidence type="ECO:0000313" key="2">
    <source>
        <dbReference type="EMBL" id="QHT34074.1"/>
    </source>
</evidence>
<feature type="domain" description="Thioredoxin" evidence="1">
    <location>
        <begin position="1"/>
        <end position="111"/>
    </location>
</feature>
<dbReference type="InterPro" id="IPR036249">
    <property type="entry name" value="Thioredoxin-like_sf"/>
</dbReference>
<reference evidence="2" key="1">
    <citation type="journal article" date="2020" name="Nature">
        <title>Giant virus diversity and host interactions through global metagenomics.</title>
        <authorList>
            <person name="Schulz F."/>
            <person name="Roux S."/>
            <person name="Paez-Espino D."/>
            <person name="Jungbluth S."/>
            <person name="Walsh D.A."/>
            <person name="Denef V.J."/>
            <person name="McMahon K.D."/>
            <person name="Konstantinidis K.T."/>
            <person name="Eloe-Fadrosh E.A."/>
            <person name="Kyrpides N.C."/>
            <person name="Woyke T."/>
        </authorList>
    </citation>
    <scope>NUCLEOTIDE SEQUENCE</scope>
    <source>
        <strain evidence="2">GVMAG-M-3300009161-52</strain>
    </source>
</reference>
<protein>
    <recommendedName>
        <fullName evidence="1">Thioredoxin domain-containing protein</fullName>
    </recommendedName>
</protein>
<dbReference type="EMBL" id="MN738984">
    <property type="protein sequence ID" value="QHT34074.1"/>
    <property type="molecule type" value="Genomic_DNA"/>
</dbReference>
<dbReference type="CDD" id="cd02947">
    <property type="entry name" value="TRX_family"/>
    <property type="match status" value="1"/>
</dbReference>
<dbReference type="AlphaFoldDB" id="A0A6C0EY12"/>
<organism evidence="2">
    <name type="scientific">viral metagenome</name>
    <dbReference type="NCBI Taxonomy" id="1070528"/>
    <lineage>
        <taxon>unclassified sequences</taxon>
        <taxon>metagenomes</taxon>
        <taxon>organismal metagenomes</taxon>
    </lineage>
</organism>
<sequence length="111" mass="12834">MSSSTNSSIDTMDNLELYSKSKPDTLIVIDFKATWCGPCKAIKPFIEYLKENYPKVEFQEIDIEDSDKETIVTNFDIAKVPTFIYYKNGSYCNTIIGTNKEKIEEYVNEYL</sequence>
<accession>A0A6C0EY12</accession>
<dbReference type="Pfam" id="PF00085">
    <property type="entry name" value="Thioredoxin"/>
    <property type="match status" value="1"/>
</dbReference>
<dbReference type="PANTHER" id="PTHR10438">
    <property type="entry name" value="THIOREDOXIN"/>
    <property type="match status" value="1"/>
</dbReference>
<dbReference type="PROSITE" id="PS51352">
    <property type="entry name" value="THIOREDOXIN_2"/>
    <property type="match status" value="1"/>
</dbReference>
<dbReference type="Gene3D" id="3.40.30.10">
    <property type="entry name" value="Glutaredoxin"/>
    <property type="match status" value="1"/>
</dbReference>
<name>A0A6C0EY12_9ZZZZ</name>